<dbReference type="AlphaFoldDB" id="A0A0A1MIH6"/>
<evidence type="ECO:0000256" key="1">
    <source>
        <dbReference type="SAM" id="Phobius"/>
    </source>
</evidence>
<keyword evidence="1" id="KW-0472">Membrane</keyword>
<evidence type="ECO:0000313" key="4">
    <source>
        <dbReference type="Proteomes" id="UP000040453"/>
    </source>
</evidence>
<protein>
    <recommendedName>
        <fullName evidence="2">DUF1648 domain-containing protein</fullName>
    </recommendedName>
</protein>
<evidence type="ECO:0000259" key="2">
    <source>
        <dbReference type="Pfam" id="PF07853"/>
    </source>
</evidence>
<dbReference type="STRING" id="545501.BN997_02750"/>
<sequence>MKKDITVFLIMFVILFGIILFLPDSIPIHFNWRGEADIVVHKFFLLIGVIIPYSVYWQFFREKRD</sequence>
<gene>
    <name evidence="3" type="ORF">BN997_02750</name>
</gene>
<name>A0A0A1MIH6_9BACI</name>
<feature type="domain" description="DUF1648" evidence="2">
    <location>
        <begin position="7"/>
        <end position="47"/>
    </location>
</feature>
<proteinExistence type="predicted"/>
<evidence type="ECO:0000313" key="3">
    <source>
        <dbReference type="EMBL" id="CEI82863.1"/>
    </source>
</evidence>
<dbReference type="EMBL" id="CDGG01000001">
    <property type="protein sequence ID" value="CEI82863.1"/>
    <property type="molecule type" value="Genomic_DNA"/>
</dbReference>
<keyword evidence="4" id="KW-1185">Reference proteome</keyword>
<dbReference type="Pfam" id="PF07853">
    <property type="entry name" value="DUF1648"/>
    <property type="match status" value="1"/>
</dbReference>
<accession>A0A0A1MIH6</accession>
<dbReference type="InterPro" id="IPR012867">
    <property type="entry name" value="DUF1648"/>
</dbReference>
<dbReference type="Proteomes" id="UP000040453">
    <property type="component" value="Unassembled WGS sequence"/>
</dbReference>
<keyword evidence="1" id="KW-0812">Transmembrane</keyword>
<feature type="transmembrane region" description="Helical" evidence="1">
    <location>
        <begin position="7"/>
        <end position="26"/>
    </location>
</feature>
<feature type="transmembrane region" description="Helical" evidence="1">
    <location>
        <begin position="38"/>
        <end position="59"/>
    </location>
</feature>
<keyword evidence="1" id="KW-1133">Transmembrane helix</keyword>
<reference evidence="3 4" key="1">
    <citation type="submission" date="2014-11" db="EMBL/GenBank/DDBJ databases">
        <authorList>
            <person name="Urmite Genomes Urmite Genomes"/>
        </authorList>
    </citation>
    <scope>NUCLEOTIDE SEQUENCE [LARGE SCALE GENOMIC DNA]</scope>
    <source>
        <strain evidence="3 4">Oc5</strain>
    </source>
</reference>
<organism evidence="3 4">
    <name type="scientific">Oceanobacillus oncorhynchi</name>
    <dbReference type="NCBI Taxonomy" id="545501"/>
    <lineage>
        <taxon>Bacteria</taxon>
        <taxon>Bacillati</taxon>
        <taxon>Bacillota</taxon>
        <taxon>Bacilli</taxon>
        <taxon>Bacillales</taxon>
        <taxon>Bacillaceae</taxon>
        <taxon>Oceanobacillus</taxon>
    </lineage>
</organism>
<dbReference type="RefSeq" id="WP_244882379.1">
    <property type="nucleotide sequence ID" value="NZ_CAXOIH010000018.1"/>
</dbReference>